<evidence type="ECO:0000313" key="4">
    <source>
        <dbReference type="Proteomes" id="UP000186364"/>
    </source>
</evidence>
<dbReference type="Proteomes" id="UP000186364">
    <property type="component" value="Unassembled WGS sequence"/>
</dbReference>
<dbReference type="InterPro" id="IPR036514">
    <property type="entry name" value="SGNH_hydro_sf"/>
</dbReference>
<accession>A0A1Q9AU88</accession>
<dbReference type="CDD" id="cd00229">
    <property type="entry name" value="SGNH_hydrolase"/>
    <property type="match status" value="1"/>
</dbReference>
<keyword evidence="4" id="KW-1185">Reference proteome</keyword>
<feature type="chain" id="PRO_5010268837" description="SGNH hydrolase-type esterase domain-containing protein" evidence="1">
    <location>
        <begin position="22"/>
        <end position="386"/>
    </location>
</feature>
<evidence type="ECO:0000313" key="3">
    <source>
        <dbReference type="EMBL" id="OLP59026.1"/>
    </source>
</evidence>
<dbReference type="GO" id="GO:0016788">
    <property type="term" value="F:hydrolase activity, acting on ester bonds"/>
    <property type="evidence" value="ECO:0007669"/>
    <property type="project" value="UniProtKB-ARBA"/>
</dbReference>
<evidence type="ECO:0000259" key="2">
    <source>
        <dbReference type="Pfam" id="PF13472"/>
    </source>
</evidence>
<dbReference type="AlphaFoldDB" id="A0A1Q9AU88"/>
<feature type="domain" description="SGNH hydrolase-type esterase" evidence="2">
    <location>
        <begin position="61"/>
        <end position="223"/>
    </location>
</feature>
<dbReference type="Pfam" id="PF13472">
    <property type="entry name" value="Lipase_GDSL_2"/>
    <property type="match status" value="1"/>
</dbReference>
<dbReference type="PANTHER" id="PTHR34407">
    <property type="entry name" value="EXPRESSED PROTEIN"/>
    <property type="match status" value="1"/>
</dbReference>
<organism evidence="3 4">
    <name type="scientific">Xaviernesmea oryzae</name>
    <dbReference type="NCBI Taxonomy" id="464029"/>
    <lineage>
        <taxon>Bacteria</taxon>
        <taxon>Pseudomonadati</taxon>
        <taxon>Pseudomonadota</taxon>
        <taxon>Alphaproteobacteria</taxon>
        <taxon>Hyphomicrobiales</taxon>
        <taxon>Rhizobiaceae</taxon>
        <taxon>Rhizobium/Agrobacterium group</taxon>
        <taxon>Xaviernesmea</taxon>
    </lineage>
</organism>
<dbReference type="InterPro" id="IPR013830">
    <property type="entry name" value="SGNH_hydro"/>
</dbReference>
<comment type="caution">
    <text evidence="3">The sequence shown here is derived from an EMBL/GenBank/DDBJ whole genome shotgun (WGS) entry which is preliminary data.</text>
</comment>
<sequence>MRRRDLLALTGGLLAASSVLAADSGTLADRAKRSAVSAGDPARFRKLFEKAERGEEIVLGVIGGSISTGSLASKPGERGYFALVCDWWQKQFPQARIKRVNAAVAGTGSLFGVLRVEQDLLAQKPDAVIVEFAVNDAWTDQDPFESLVRRLLAASPDLAVMLLFMSYDNGHNEQTWQQAVGKHYGLPMVSFRDAIWPEVSRGLIKPSDVLVDIVHPNDQGHQITADLVTASLEALRHAPAGAAQVGGQPAPLAPTHFEKARWIDAQALQPTARKGWELVKNNNLNPILLGHMAWRAAQPDASALTLDWEGTGLVAMMMLANDDPAEVSLVIDERPKVSVTLRTQPRRNIVSAGLELPRGRHRFSLSRANNAPGTPAFGLFGIGVLP</sequence>
<dbReference type="OrthoDB" id="8233337at2"/>
<dbReference type="EMBL" id="MKIP01000053">
    <property type="protein sequence ID" value="OLP59026.1"/>
    <property type="molecule type" value="Genomic_DNA"/>
</dbReference>
<evidence type="ECO:0000256" key="1">
    <source>
        <dbReference type="SAM" id="SignalP"/>
    </source>
</evidence>
<keyword evidence="1" id="KW-0732">Signal</keyword>
<name>A0A1Q9AU88_9HYPH</name>
<proteinExistence type="predicted"/>
<feature type="signal peptide" evidence="1">
    <location>
        <begin position="1"/>
        <end position="21"/>
    </location>
</feature>
<dbReference type="Gene3D" id="3.40.50.1110">
    <property type="entry name" value="SGNH hydrolase"/>
    <property type="match status" value="1"/>
</dbReference>
<protein>
    <recommendedName>
        <fullName evidence="2">SGNH hydrolase-type esterase domain-containing protein</fullName>
    </recommendedName>
</protein>
<gene>
    <name evidence="3" type="ORF">BJF93_03610</name>
</gene>
<reference evidence="3 4" key="1">
    <citation type="submission" date="2016-09" db="EMBL/GenBank/DDBJ databases">
        <title>Rhizobium sp. nov., a novel species isolated from the rice rhizosphere.</title>
        <authorList>
            <person name="Zhao J."/>
            <person name="Zhang X."/>
        </authorList>
    </citation>
    <scope>NUCLEOTIDE SEQUENCE [LARGE SCALE GENOMIC DNA]</scope>
    <source>
        <strain evidence="3 4">1.7048</strain>
    </source>
</reference>
<dbReference type="PANTHER" id="PTHR34407:SF1">
    <property type="entry name" value="SGNH HYDROLASE-TYPE ESTERASE DOMAIN-CONTAINING PROTEIN"/>
    <property type="match status" value="1"/>
</dbReference>
<dbReference type="SUPFAM" id="SSF52266">
    <property type="entry name" value="SGNH hydrolase"/>
    <property type="match status" value="1"/>
</dbReference>